<dbReference type="SMART" id="SM00387">
    <property type="entry name" value="HATPase_c"/>
    <property type="match status" value="1"/>
</dbReference>
<dbReference type="EMBL" id="CP035232">
    <property type="protein sequence ID" value="QAT65883.1"/>
    <property type="molecule type" value="Genomic_DNA"/>
</dbReference>
<evidence type="ECO:0000259" key="16">
    <source>
        <dbReference type="PROSITE" id="PS50885"/>
    </source>
</evidence>
<evidence type="ECO:0000313" key="17">
    <source>
        <dbReference type="EMBL" id="QAT65883.1"/>
    </source>
</evidence>
<dbReference type="PROSITE" id="PS50109">
    <property type="entry name" value="HIS_KIN"/>
    <property type="match status" value="1"/>
</dbReference>
<dbReference type="InterPro" id="IPR003594">
    <property type="entry name" value="HATPase_dom"/>
</dbReference>
<dbReference type="CDD" id="cd00082">
    <property type="entry name" value="HisKA"/>
    <property type="match status" value="1"/>
</dbReference>
<evidence type="ECO:0000256" key="14">
    <source>
        <dbReference type="SAM" id="Phobius"/>
    </source>
</evidence>
<dbReference type="Pfam" id="PF02518">
    <property type="entry name" value="HATPase_c"/>
    <property type="match status" value="1"/>
</dbReference>
<evidence type="ECO:0000256" key="11">
    <source>
        <dbReference type="ARBA" id="ARBA00022989"/>
    </source>
</evidence>
<evidence type="ECO:0000256" key="5">
    <source>
        <dbReference type="ARBA" id="ARBA00022553"/>
    </source>
</evidence>
<keyword evidence="9 17" id="KW-0418">Kinase</keyword>
<dbReference type="AlphaFoldDB" id="A0AAJ3YZT8"/>
<evidence type="ECO:0000313" key="18">
    <source>
        <dbReference type="Proteomes" id="UP000288675"/>
    </source>
</evidence>
<dbReference type="EC" id="2.7.13.3" evidence="3"/>
<keyword evidence="8" id="KW-0547">Nucleotide-binding</keyword>
<dbReference type="RefSeq" id="WP_046129816.1">
    <property type="nucleotide sequence ID" value="NZ_CP035232.1"/>
</dbReference>
<evidence type="ECO:0000256" key="13">
    <source>
        <dbReference type="ARBA" id="ARBA00023136"/>
    </source>
</evidence>
<proteinExistence type="predicted"/>
<dbReference type="Pfam" id="PF00672">
    <property type="entry name" value="HAMP"/>
    <property type="match status" value="1"/>
</dbReference>
<feature type="transmembrane region" description="Helical" evidence="14">
    <location>
        <begin position="167"/>
        <end position="189"/>
    </location>
</feature>
<dbReference type="PANTHER" id="PTHR45528:SF1">
    <property type="entry name" value="SENSOR HISTIDINE KINASE CPXA"/>
    <property type="match status" value="1"/>
</dbReference>
<protein>
    <recommendedName>
        <fullName evidence="3">histidine kinase</fullName>
        <ecNumber evidence="3">2.7.13.3</ecNumber>
    </recommendedName>
</protein>
<evidence type="ECO:0000256" key="7">
    <source>
        <dbReference type="ARBA" id="ARBA00022692"/>
    </source>
</evidence>
<dbReference type="InterPro" id="IPR036890">
    <property type="entry name" value="HATPase_C_sf"/>
</dbReference>
<keyword evidence="7 14" id="KW-0812">Transmembrane</keyword>
<dbReference type="GO" id="GO:0000155">
    <property type="term" value="F:phosphorelay sensor kinase activity"/>
    <property type="evidence" value="ECO:0007669"/>
    <property type="project" value="InterPro"/>
</dbReference>
<evidence type="ECO:0000256" key="2">
    <source>
        <dbReference type="ARBA" id="ARBA00004651"/>
    </source>
</evidence>
<dbReference type="InterPro" id="IPR050398">
    <property type="entry name" value="HssS/ArlS-like"/>
</dbReference>
<dbReference type="SUPFAM" id="SSF55874">
    <property type="entry name" value="ATPase domain of HSP90 chaperone/DNA topoisomerase II/histidine kinase"/>
    <property type="match status" value="1"/>
</dbReference>
<dbReference type="CDD" id="cd06225">
    <property type="entry name" value="HAMP"/>
    <property type="match status" value="1"/>
</dbReference>
<dbReference type="InterPro" id="IPR005467">
    <property type="entry name" value="His_kinase_dom"/>
</dbReference>
<keyword evidence="13 14" id="KW-0472">Membrane</keyword>
<comment type="catalytic activity">
    <reaction evidence="1">
        <text>ATP + protein L-histidine = ADP + protein N-phospho-L-histidine.</text>
        <dbReference type="EC" id="2.7.13.3"/>
    </reaction>
</comment>
<evidence type="ECO:0000259" key="15">
    <source>
        <dbReference type="PROSITE" id="PS50109"/>
    </source>
</evidence>
<dbReference type="FunFam" id="1.10.287.130:FF:000001">
    <property type="entry name" value="Two-component sensor histidine kinase"/>
    <property type="match status" value="1"/>
</dbReference>
<dbReference type="Pfam" id="PF00512">
    <property type="entry name" value="HisKA"/>
    <property type="match status" value="1"/>
</dbReference>
<keyword evidence="11 14" id="KW-1133">Transmembrane helix</keyword>
<dbReference type="InterPro" id="IPR004358">
    <property type="entry name" value="Sig_transdc_His_kin-like_C"/>
</dbReference>
<evidence type="ECO:0000256" key="12">
    <source>
        <dbReference type="ARBA" id="ARBA00023012"/>
    </source>
</evidence>
<evidence type="ECO:0000256" key="1">
    <source>
        <dbReference type="ARBA" id="ARBA00000085"/>
    </source>
</evidence>
<keyword evidence="5" id="KW-0597">Phosphoprotein</keyword>
<keyword evidence="10" id="KW-0067">ATP-binding</keyword>
<feature type="domain" description="Histidine kinase" evidence="15">
    <location>
        <begin position="258"/>
        <end position="473"/>
    </location>
</feature>
<feature type="domain" description="HAMP" evidence="16">
    <location>
        <begin position="190"/>
        <end position="243"/>
    </location>
</feature>
<evidence type="ECO:0000256" key="10">
    <source>
        <dbReference type="ARBA" id="ARBA00022840"/>
    </source>
</evidence>
<keyword evidence="4" id="KW-1003">Cell membrane</keyword>
<reference evidence="17 18" key="1">
    <citation type="submission" date="2019-01" db="EMBL/GenBank/DDBJ databases">
        <title>Genome sequence of Bacillus glycinifermentans SRCM103574.</title>
        <authorList>
            <person name="Kong H.-J."/>
            <person name="Jeong S.-Y."/>
            <person name="Jeong D.-Y."/>
        </authorList>
    </citation>
    <scope>NUCLEOTIDE SEQUENCE [LARGE SCALE GENOMIC DNA]</scope>
    <source>
        <strain evidence="17 18">SRCM103574</strain>
    </source>
</reference>
<feature type="transmembrane region" description="Helical" evidence="14">
    <location>
        <begin position="21"/>
        <end position="39"/>
    </location>
</feature>
<accession>A0AAJ3YZT8</accession>
<dbReference type="SMART" id="SM00388">
    <property type="entry name" value="HisKA"/>
    <property type="match status" value="1"/>
</dbReference>
<dbReference type="GO" id="GO:0005524">
    <property type="term" value="F:ATP binding"/>
    <property type="evidence" value="ECO:0007669"/>
    <property type="project" value="UniProtKB-KW"/>
</dbReference>
<evidence type="ECO:0000256" key="6">
    <source>
        <dbReference type="ARBA" id="ARBA00022679"/>
    </source>
</evidence>
<dbReference type="PANTHER" id="PTHR45528">
    <property type="entry name" value="SENSOR HISTIDINE KINASE CPXA"/>
    <property type="match status" value="1"/>
</dbReference>
<keyword evidence="12" id="KW-0902">Two-component regulatory system</keyword>
<dbReference type="GeneID" id="82853760"/>
<dbReference type="InterPro" id="IPR036097">
    <property type="entry name" value="HisK_dim/P_sf"/>
</dbReference>
<organism evidence="17 18">
    <name type="scientific">Bacillus glycinifermentans</name>
    <dbReference type="NCBI Taxonomy" id="1664069"/>
    <lineage>
        <taxon>Bacteria</taxon>
        <taxon>Bacillati</taxon>
        <taxon>Bacillota</taxon>
        <taxon>Bacilli</taxon>
        <taxon>Bacillales</taxon>
        <taxon>Bacillaceae</taxon>
        <taxon>Bacillus</taxon>
    </lineage>
</organism>
<keyword evidence="6" id="KW-0808">Transferase</keyword>
<name>A0AAJ3YZT8_9BACI</name>
<evidence type="ECO:0000256" key="9">
    <source>
        <dbReference type="ARBA" id="ARBA00022777"/>
    </source>
</evidence>
<dbReference type="InterPro" id="IPR003660">
    <property type="entry name" value="HAMP_dom"/>
</dbReference>
<evidence type="ECO:0000256" key="8">
    <source>
        <dbReference type="ARBA" id="ARBA00022741"/>
    </source>
</evidence>
<dbReference type="FunFam" id="3.30.565.10:FF:000006">
    <property type="entry name" value="Sensor histidine kinase WalK"/>
    <property type="match status" value="1"/>
</dbReference>
<dbReference type="KEGG" id="bgy:BGLY_2748"/>
<dbReference type="PRINTS" id="PR00344">
    <property type="entry name" value="BCTRLSENSOR"/>
</dbReference>
<dbReference type="SUPFAM" id="SSF158472">
    <property type="entry name" value="HAMP domain-like"/>
    <property type="match status" value="1"/>
</dbReference>
<comment type="subcellular location">
    <subcellularLocation>
        <location evidence="2">Cell membrane</location>
        <topology evidence="2">Multi-pass membrane protein</topology>
    </subcellularLocation>
</comment>
<dbReference type="Gene3D" id="3.30.565.10">
    <property type="entry name" value="Histidine kinase-like ATPase, C-terminal domain"/>
    <property type="match status" value="1"/>
</dbReference>
<gene>
    <name evidence="17" type="ORF">EQZ20_13890</name>
</gene>
<dbReference type="Gene3D" id="1.10.287.130">
    <property type="match status" value="1"/>
</dbReference>
<dbReference type="GO" id="GO:0005886">
    <property type="term" value="C:plasma membrane"/>
    <property type="evidence" value="ECO:0007669"/>
    <property type="project" value="UniProtKB-SubCell"/>
</dbReference>
<dbReference type="Proteomes" id="UP000288675">
    <property type="component" value="Chromosome"/>
</dbReference>
<sequence length="476" mass="54074">MKKRKIFRFQTLRFQLLFRSLCMLSLLLILIGTIQYVFVKKSAYDNKSMSIQGLISSVSADFWVKSAQSPKDFSMFYPGVTIAFIKQDGELTVLSEDMHSGSPPVLTREYQEVINRNYNPHFTIAENRNGNEELVVLQPIILKGKLEGIVQMSTETAPMKEGIFQQMVFFAIISISALLLGVFTFYPIIKHTLKPLSTIVDLMGEINAGNLNRRLPLYKNQHEIHDLANSFNGMLERIETSFRVEKEAKEQMRRFVSDASHELRTPLTSIHGFLEIMLRGAVSKPEQVERALKSMFEESKRANHLVQDLLFLAKLDRLPGFHMEKGSLASVISSMESQLRLLVKDRKLEFSIETEGEAVFDKDKMKQVILNLCQNAVQHTDPEKGFIKLTLKSEDQNLVLAVEDNGTGIEEKHLPHLFERFYRAEASRSRKYGGAGLGLAITKSIVDAHQGSIEVKSKPGKRTVFQIRMPKENSTS</sequence>
<evidence type="ECO:0000256" key="4">
    <source>
        <dbReference type="ARBA" id="ARBA00022475"/>
    </source>
</evidence>
<evidence type="ECO:0000256" key="3">
    <source>
        <dbReference type="ARBA" id="ARBA00012438"/>
    </source>
</evidence>
<dbReference type="SMART" id="SM00304">
    <property type="entry name" value="HAMP"/>
    <property type="match status" value="1"/>
</dbReference>
<dbReference type="SUPFAM" id="SSF47384">
    <property type="entry name" value="Homodimeric domain of signal transducing histidine kinase"/>
    <property type="match status" value="1"/>
</dbReference>
<dbReference type="PROSITE" id="PS50885">
    <property type="entry name" value="HAMP"/>
    <property type="match status" value="1"/>
</dbReference>
<dbReference type="InterPro" id="IPR003661">
    <property type="entry name" value="HisK_dim/P_dom"/>
</dbReference>
<dbReference type="CDD" id="cd00075">
    <property type="entry name" value="HATPase"/>
    <property type="match status" value="1"/>
</dbReference>
<dbReference type="Gene3D" id="6.10.340.10">
    <property type="match status" value="1"/>
</dbReference>